<protein>
    <submittedName>
        <fullName evidence="1">Uncharacterized protein</fullName>
    </submittedName>
</protein>
<comment type="caution">
    <text evidence="1">The sequence shown here is derived from an EMBL/GenBank/DDBJ whole genome shotgun (WGS) entry which is preliminary data.</text>
</comment>
<proteinExistence type="predicted"/>
<gene>
    <name evidence="1" type="ORF">SDC9_211452</name>
</gene>
<name>A0A645JK01_9ZZZZ</name>
<reference evidence="1" key="1">
    <citation type="submission" date="2019-08" db="EMBL/GenBank/DDBJ databases">
        <authorList>
            <person name="Kucharzyk K."/>
            <person name="Murdoch R.W."/>
            <person name="Higgins S."/>
            <person name="Loffler F."/>
        </authorList>
    </citation>
    <scope>NUCLEOTIDE SEQUENCE</scope>
</reference>
<dbReference type="AlphaFoldDB" id="A0A645JK01"/>
<evidence type="ECO:0000313" key="1">
    <source>
        <dbReference type="EMBL" id="MPN63687.1"/>
    </source>
</evidence>
<sequence length="66" mass="7395">MPLQNGIVQTVLLKELATTTLLRRNFQQEVTTTILQLGCANTAGTETQMLHLMVMVRKEIHMSLAL</sequence>
<accession>A0A645JK01</accession>
<organism evidence="1">
    <name type="scientific">bioreactor metagenome</name>
    <dbReference type="NCBI Taxonomy" id="1076179"/>
    <lineage>
        <taxon>unclassified sequences</taxon>
        <taxon>metagenomes</taxon>
        <taxon>ecological metagenomes</taxon>
    </lineage>
</organism>
<dbReference type="EMBL" id="VSSQ01143475">
    <property type="protein sequence ID" value="MPN63687.1"/>
    <property type="molecule type" value="Genomic_DNA"/>
</dbReference>